<evidence type="ECO:0000313" key="2">
    <source>
        <dbReference type="EMBL" id="EOU20438.1"/>
    </source>
</evidence>
<protein>
    <submittedName>
        <fullName evidence="2">Uncharacterized protein</fullName>
    </submittedName>
</protein>
<evidence type="ECO:0000313" key="4">
    <source>
        <dbReference type="Proteomes" id="UP000014107"/>
    </source>
</evidence>
<gene>
    <name evidence="2" type="ORF">I570_02885</name>
    <name evidence="1" type="ORF">OMU_03046</name>
</gene>
<evidence type="ECO:0000313" key="1">
    <source>
        <dbReference type="EMBL" id="EOT42123.1"/>
    </source>
</evidence>
<dbReference type="EMBL" id="ASWL01000004">
    <property type="protein sequence ID" value="EOU20438.1"/>
    <property type="molecule type" value="Genomic_DNA"/>
</dbReference>
<reference evidence="2 4" key="2">
    <citation type="submission" date="2013-03" db="EMBL/GenBank/DDBJ databases">
        <title>The Genome Sequence of Enterococcus avium ATCC_14025 (PacBio/Illumina hybrid assembly).</title>
        <authorList>
            <consortium name="The Broad Institute Genomics Platform"/>
            <consortium name="The Broad Institute Genome Sequencing Center for Infectious Disease"/>
            <person name="Earl A."/>
            <person name="Russ C."/>
            <person name="Gilmore M."/>
            <person name="Surin D."/>
            <person name="Walker B."/>
            <person name="Young S."/>
            <person name="Zeng Q."/>
            <person name="Gargeya S."/>
            <person name="Fitzgerald M."/>
            <person name="Haas B."/>
            <person name="Abouelleil A."/>
            <person name="Allen A.W."/>
            <person name="Alvarado L."/>
            <person name="Arachchi H.M."/>
            <person name="Berlin A.M."/>
            <person name="Chapman S.B."/>
            <person name="Gainer-Dewar J."/>
            <person name="Goldberg J."/>
            <person name="Griggs A."/>
            <person name="Gujja S."/>
            <person name="Hansen M."/>
            <person name="Howarth C."/>
            <person name="Imamovic A."/>
            <person name="Ireland A."/>
            <person name="Larimer J."/>
            <person name="McCowan C."/>
            <person name="Murphy C."/>
            <person name="Pearson M."/>
            <person name="Poon T.W."/>
            <person name="Priest M."/>
            <person name="Roberts A."/>
            <person name="Saif S."/>
            <person name="Shea T."/>
            <person name="Sisk P."/>
            <person name="Sykes S."/>
            <person name="Wortman J."/>
            <person name="Nusbaum C."/>
            <person name="Birren B."/>
        </authorList>
    </citation>
    <scope>NUCLEOTIDE SEQUENCE [LARGE SCALE GENOMIC DNA]</scope>
    <source>
        <strain evidence="2 4">ATCC 14025</strain>
    </source>
</reference>
<sequence length="196" mass="22727">MRVIYPPLVEQAYQFIVNQGIDATKEGVYKMMVTDGMLTPTGNPTDKALNQGVIAEYKQHYDTLKEFKRAYPLFKHYPVKEFTQQDGIWYVSQKVIQDIQAILDANNCDKDTLMQIETYFRFRNYDNPHGSIAETKGVYHPLYTPYEDGEFQIVDGLVAIPKSIMSDIVRRCEIGELDVEEKTFLGFKEMLARMEE</sequence>
<dbReference type="EMBL" id="AHYV01000032">
    <property type="protein sequence ID" value="EOT42123.1"/>
    <property type="molecule type" value="Genomic_DNA"/>
</dbReference>
<accession>A0AAV3IXV5</accession>
<organism evidence="2 4">
    <name type="scientific">Enterococcus avium ATCC 14025</name>
    <dbReference type="NCBI Taxonomy" id="1140002"/>
    <lineage>
        <taxon>Bacteria</taxon>
        <taxon>Bacillati</taxon>
        <taxon>Bacillota</taxon>
        <taxon>Bacilli</taxon>
        <taxon>Lactobacillales</taxon>
        <taxon>Enterococcaceae</taxon>
        <taxon>Enterococcus</taxon>
    </lineage>
</organism>
<name>A0AAV3IXV5_ENTAV</name>
<proteinExistence type="predicted"/>
<dbReference type="Proteomes" id="UP000014107">
    <property type="component" value="Unassembled WGS sequence"/>
</dbReference>
<dbReference type="Proteomes" id="UP000014104">
    <property type="component" value="Unassembled WGS sequence"/>
</dbReference>
<evidence type="ECO:0000313" key="3">
    <source>
        <dbReference type="Proteomes" id="UP000014104"/>
    </source>
</evidence>
<keyword evidence="3" id="KW-1185">Reference proteome</keyword>
<dbReference type="AlphaFoldDB" id="A0AAV3IXV5"/>
<dbReference type="RefSeq" id="WP_016180856.1">
    <property type="nucleotide sequence ID" value="NZ_KE136365.1"/>
</dbReference>
<comment type="caution">
    <text evidence="2">The sequence shown here is derived from an EMBL/GenBank/DDBJ whole genome shotgun (WGS) entry which is preliminary data.</text>
</comment>
<reference evidence="1 3" key="1">
    <citation type="submission" date="2013-03" db="EMBL/GenBank/DDBJ databases">
        <title>The Genome Sequence of Enterococcus avium ATCC_14025 (Illumina only assembly).</title>
        <authorList>
            <consortium name="The Broad Institute Genomics Platform"/>
            <consortium name="The Broad Institute Genome Sequencing Center for Infectious Disease"/>
            <person name="Earl A."/>
            <person name="Russ C."/>
            <person name="Gilmore M."/>
            <person name="Surin D."/>
            <person name="Walker B."/>
            <person name="Young S."/>
            <person name="Zeng Q."/>
            <person name="Gargeya S."/>
            <person name="Fitzgerald M."/>
            <person name="Haas B."/>
            <person name="Abouelleil A."/>
            <person name="Allen A.W."/>
            <person name="Alvarado L."/>
            <person name="Arachchi H.M."/>
            <person name="Berlin A.M."/>
            <person name="Chapman S.B."/>
            <person name="Gainer-Dewar J."/>
            <person name="Goldberg J."/>
            <person name="Griggs A."/>
            <person name="Gujja S."/>
            <person name="Hansen M."/>
            <person name="Howarth C."/>
            <person name="Imamovic A."/>
            <person name="Ireland A."/>
            <person name="Larimer J."/>
            <person name="McCowan C."/>
            <person name="Murphy C."/>
            <person name="Pearson M."/>
            <person name="Poon T.W."/>
            <person name="Priest M."/>
            <person name="Roberts A."/>
            <person name="Saif S."/>
            <person name="Shea T."/>
            <person name="Sisk P."/>
            <person name="Sykes S."/>
            <person name="Wortman J."/>
            <person name="Nusbaum C."/>
            <person name="Birren B."/>
        </authorList>
    </citation>
    <scope>NUCLEOTIDE SEQUENCE [LARGE SCALE GENOMIC DNA]</scope>
    <source>
        <strain evidence="1 3">ATCC 14025</strain>
    </source>
</reference>